<protein>
    <submittedName>
        <fullName evidence="2">Alpha/beta hydrolase</fullName>
    </submittedName>
</protein>
<dbReference type="PANTHER" id="PTHR37017">
    <property type="entry name" value="AB HYDROLASE-1 DOMAIN-CONTAINING PROTEIN-RELATED"/>
    <property type="match status" value="1"/>
</dbReference>
<dbReference type="Gene3D" id="3.40.50.1820">
    <property type="entry name" value="alpha/beta hydrolase"/>
    <property type="match status" value="1"/>
</dbReference>
<proteinExistence type="predicted"/>
<dbReference type="InterPro" id="IPR000073">
    <property type="entry name" value="AB_hydrolase_1"/>
</dbReference>
<dbReference type="AlphaFoldDB" id="A0A2Z4J862"/>
<dbReference type="KEGG" id="scad:DN051_35555"/>
<dbReference type="SUPFAM" id="SSF53474">
    <property type="entry name" value="alpha/beta-Hydrolases"/>
    <property type="match status" value="1"/>
</dbReference>
<dbReference type="RefSeq" id="WP_112440736.1">
    <property type="nucleotide sequence ID" value="NZ_CP030073.1"/>
</dbReference>
<dbReference type="GO" id="GO:0016787">
    <property type="term" value="F:hydrolase activity"/>
    <property type="evidence" value="ECO:0007669"/>
    <property type="project" value="UniProtKB-KW"/>
</dbReference>
<dbReference type="InterPro" id="IPR052897">
    <property type="entry name" value="Sec-Metab_Biosynth_Hydrolase"/>
</dbReference>
<keyword evidence="2" id="KW-0378">Hydrolase</keyword>
<feature type="domain" description="AB hydrolase-1" evidence="1">
    <location>
        <begin position="7"/>
        <end position="214"/>
    </location>
</feature>
<accession>A0A2Z4J862</accession>
<organism evidence="2 3">
    <name type="scientific">Streptomyces cadmiisoli</name>
    <dbReference type="NCBI Taxonomy" id="2184053"/>
    <lineage>
        <taxon>Bacteria</taxon>
        <taxon>Bacillati</taxon>
        <taxon>Actinomycetota</taxon>
        <taxon>Actinomycetes</taxon>
        <taxon>Kitasatosporales</taxon>
        <taxon>Streptomycetaceae</taxon>
        <taxon>Streptomyces</taxon>
        <taxon>Streptomyces aurantiacus group</taxon>
    </lineage>
</organism>
<dbReference type="Proteomes" id="UP000249616">
    <property type="component" value="Chromosome"/>
</dbReference>
<name>A0A2Z4J862_9ACTN</name>
<evidence type="ECO:0000313" key="3">
    <source>
        <dbReference type="Proteomes" id="UP000249616"/>
    </source>
</evidence>
<evidence type="ECO:0000259" key="1">
    <source>
        <dbReference type="Pfam" id="PF12697"/>
    </source>
</evidence>
<gene>
    <name evidence="2" type="ORF">DN051_35555</name>
</gene>
<dbReference type="EMBL" id="CP030073">
    <property type="protein sequence ID" value="AWW41334.1"/>
    <property type="molecule type" value="Genomic_DNA"/>
</dbReference>
<dbReference type="InterPro" id="IPR029058">
    <property type="entry name" value="AB_hydrolase_fold"/>
</dbReference>
<sequence>MTAPPTLLLVHGAWHGGWCWDRLRAAMEAEGVDTRTVDLPSAGGLGGIAEDTRVVREALAAMAGPVVVVAHSYGGIPAGQAVADAPDVVRVVYLAAFQLDVGESLLGFYGAPVPPASHEVEAVPGDPVDLFYADVPRTVAEEAAARLVPQSAKAFSDVVERAGWHHVPSTYIVCEHDRAIPVQSQETLAARADEVHRMATSHSPFLSAPAELAALLSKIAREIPA</sequence>
<dbReference type="Pfam" id="PF12697">
    <property type="entry name" value="Abhydrolase_6"/>
    <property type="match status" value="1"/>
</dbReference>
<reference evidence="2 3" key="1">
    <citation type="journal article" date="2019" name="Int. J. Syst. Evol. Microbiol.">
        <title>Streptomyces cadmiisoli sp. nov., a novel actinomycete isolated from cadmium-contaminated soil.</title>
        <authorList>
            <person name="Li K."/>
            <person name="Tang X."/>
            <person name="Zhao J."/>
            <person name="Guo Y."/>
            <person name="Tang Y."/>
            <person name="Gao J."/>
        </authorList>
    </citation>
    <scope>NUCLEOTIDE SEQUENCE [LARGE SCALE GENOMIC DNA]</scope>
    <source>
        <strain evidence="2 3">ZFG47</strain>
    </source>
</reference>
<dbReference type="PANTHER" id="PTHR37017:SF11">
    <property type="entry name" value="ESTERASE_LIPASE_THIOESTERASE DOMAIN-CONTAINING PROTEIN"/>
    <property type="match status" value="1"/>
</dbReference>
<keyword evidence="3" id="KW-1185">Reference proteome</keyword>
<evidence type="ECO:0000313" key="2">
    <source>
        <dbReference type="EMBL" id="AWW41334.1"/>
    </source>
</evidence>